<dbReference type="Proteomes" id="UP000181790">
    <property type="component" value="Unassembled WGS sequence"/>
</dbReference>
<proteinExistence type="predicted"/>
<evidence type="ECO:0000256" key="1">
    <source>
        <dbReference type="SAM" id="Phobius"/>
    </source>
</evidence>
<evidence type="ECO:0000313" key="4">
    <source>
        <dbReference type="Proteomes" id="UP000181790"/>
    </source>
</evidence>
<keyword evidence="2" id="KW-0732">Signal</keyword>
<evidence type="ECO:0000256" key="2">
    <source>
        <dbReference type="SAM" id="SignalP"/>
    </source>
</evidence>
<name>A0A1S2VBT1_9BACT</name>
<dbReference type="InterPro" id="IPR011990">
    <property type="entry name" value="TPR-like_helical_dom_sf"/>
</dbReference>
<dbReference type="RefSeq" id="WP_071506187.1">
    <property type="nucleotide sequence ID" value="NZ_MORL01000027.1"/>
</dbReference>
<keyword evidence="1" id="KW-0812">Transmembrane</keyword>
<evidence type="ECO:0000313" key="3">
    <source>
        <dbReference type="EMBL" id="OIN56163.1"/>
    </source>
</evidence>
<dbReference type="AlphaFoldDB" id="A0A1S2VBT1"/>
<keyword evidence="1" id="KW-0472">Membrane</keyword>
<keyword evidence="4" id="KW-1185">Reference proteome</keyword>
<reference evidence="3 4" key="1">
    <citation type="submission" date="2016-10" db="EMBL/GenBank/DDBJ databases">
        <title>Arsenicibacter rosenii gen. nov., sp. nov., an efficient arsenic-methylating bacterium isolated from an arsenic-contaminated paddy soil.</title>
        <authorList>
            <person name="Huang K."/>
        </authorList>
    </citation>
    <scope>NUCLEOTIDE SEQUENCE [LARGE SCALE GENOMIC DNA]</scope>
    <source>
        <strain evidence="3 4">SM-1</strain>
    </source>
</reference>
<feature type="signal peptide" evidence="2">
    <location>
        <begin position="1"/>
        <end position="24"/>
    </location>
</feature>
<organism evidence="3 4">
    <name type="scientific">Arsenicibacter rosenii</name>
    <dbReference type="NCBI Taxonomy" id="1750698"/>
    <lineage>
        <taxon>Bacteria</taxon>
        <taxon>Pseudomonadati</taxon>
        <taxon>Bacteroidota</taxon>
        <taxon>Cytophagia</taxon>
        <taxon>Cytophagales</taxon>
        <taxon>Spirosomataceae</taxon>
        <taxon>Arsenicibacter</taxon>
    </lineage>
</organism>
<protein>
    <recommendedName>
        <fullName evidence="5">Tetratricopeptide repeat protein</fullName>
    </recommendedName>
</protein>
<sequence length="293" mass="33068">MSLPVRLRFVLLCMLSIAGSSIWAQTRPDFTQEWRFAQYLSDKDAFDEAAYVLGNIKPDGLTPAQLDSLLFFRGWIAYSTKSLDEASRQLLQVSPTSAFYLKSQYFGAYCLAFQGQRQQAADILQKAPATDSSLHELKALQLGGIALLQRQYEQYDRQRQAFSYGSYAMANEEKRMDDYRKQLQSARRRSPVVAGLYSALVPGLGKVYAGKTKQGIASFLPVLTLGLLTYEGLRKDGPLSARFIGFGSLFTVFYVGNIWGSVLSVNIKRSEFNRVYDNKILFDMHIPIRNLLN</sequence>
<comment type="caution">
    <text evidence="3">The sequence shown here is derived from an EMBL/GenBank/DDBJ whole genome shotgun (WGS) entry which is preliminary data.</text>
</comment>
<dbReference type="SUPFAM" id="SSF48452">
    <property type="entry name" value="TPR-like"/>
    <property type="match status" value="1"/>
</dbReference>
<gene>
    <name evidence="3" type="ORF">BLX24_26145</name>
</gene>
<dbReference type="EMBL" id="MORL01000027">
    <property type="protein sequence ID" value="OIN56163.1"/>
    <property type="molecule type" value="Genomic_DNA"/>
</dbReference>
<feature type="transmembrane region" description="Helical" evidence="1">
    <location>
        <begin position="243"/>
        <end position="265"/>
    </location>
</feature>
<dbReference type="OrthoDB" id="947679at2"/>
<keyword evidence="1" id="KW-1133">Transmembrane helix</keyword>
<feature type="chain" id="PRO_5010226174" description="Tetratricopeptide repeat protein" evidence="2">
    <location>
        <begin position="25"/>
        <end position="293"/>
    </location>
</feature>
<accession>A0A1S2VBT1</accession>
<evidence type="ECO:0008006" key="5">
    <source>
        <dbReference type="Google" id="ProtNLM"/>
    </source>
</evidence>